<evidence type="ECO:0000256" key="1">
    <source>
        <dbReference type="ARBA" id="ARBA00000707"/>
    </source>
</evidence>
<feature type="compositionally biased region" description="Low complexity" evidence="7">
    <location>
        <begin position="16"/>
        <end position="27"/>
    </location>
</feature>
<keyword evidence="10" id="KW-1185">Reference proteome</keyword>
<dbReference type="InterPro" id="IPR003323">
    <property type="entry name" value="OTU_dom"/>
</dbReference>
<protein>
    <recommendedName>
        <fullName evidence="2">ubiquitinyl hydrolase 1</fullName>
        <ecNumber evidence="2">3.4.19.12</ecNumber>
    </recommendedName>
</protein>
<gene>
    <name evidence="9" type="ORF">HMN09_01018200</name>
</gene>
<dbReference type="EMBL" id="JACAZE010000015">
    <property type="protein sequence ID" value="KAF7297973.1"/>
    <property type="molecule type" value="Genomic_DNA"/>
</dbReference>
<dbReference type="SUPFAM" id="SSF54001">
    <property type="entry name" value="Cysteine proteinases"/>
    <property type="match status" value="1"/>
</dbReference>
<evidence type="ECO:0000256" key="4">
    <source>
        <dbReference type="ARBA" id="ARBA00022786"/>
    </source>
</evidence>
<dbReference type="Gene3D" id="1.20.1300.20">
    <property type="entry name" value="Peptidase C65 Otubain, subdomain 2"/>
    <property type="match status" value="1"/>
</dbReference>
<dbReference type="InterPro" id="IPR042467">
    <property type="entry name" value="Peptidase_C65_otubain_sub2"/>
</dbReference>
<evidence type="ECO:0000313" key="10">
    <source>
        <dbReference type="Proteomes" id="UP000613580"/>
    </source>
</evidence>
<keyword evidence="6" id="KW-0788">Thiol protease</keyword>
<keyword evidence="3" id="KW-0645">Protease</keyword>
<dbReference type="EC" id="3.4.19.12" evidence="2"/>
<dbReference type="AlphaFoldDB" id="A0A8H6SEG4"/>
<evidence type="ECO:0000256" key="5">
    <source>
        <dbReference type="ARBA" id="ARBA00022801"/>
    </source>
</evidence>
<dbReference type="PANTHER" id="PTHR12931">
    <property type="entry name" value="UBIQUITIN THIOLESTERASE PROTEIN OTUB"/>
    <property type="match status" value="1"/>
</dbReference>
<sequence length="305" mass="33905">MASSQDAPAAPRLRTADLPEAADDAAPAPAPRQITEDTPLSSLTEAEIAELSERMLNETNASSRSQLIAPIAPIAELRGEYLEGSQSVVRQLDWLEEHGYTRFRRAARDGNCYYRSFAFCYLDRILHAPNYQSAVKRFRDVLTANEISLSLAFEEQAYKEFSEQLEALLGLIESDGHSLTTEGLLVLFLEATDYISYFFRLVASAEIRTNTGPYSDFIIEQDVASFCQSQIEAISSEADHLAIMALCNALRVSVKLATLNTHMPDGDIHEAQIFTDIAPENAMDKDLPPILLLFRPGHYDILIKA</sequence>
<organism evidence="9 10">
    <name type="scientific">Mycena chlorophos</name>
    <name type="common">Agaric fungus</name>
    <name type="synonym">Agaricus chlorophos</name>
    <dbReference type="NCBI Taxonomy" id="658473"/>
    <lineage>
        <taxon>Eukaryota</taxon>
        <taxon>Fungi</taxon>
        <taxon>Dikarya</taxon>
        <taxon>Basidiomycota</taxon>
        <taxon>Agaricomycotina</taxon>
        <taxon>Agaricomycetes</taxon>
        <taxon>Agaricomycetidae</taxon>
        <taxon>Agaricales</taxon>
        <taxon>Marasmiineae</taxon>
        <taxon>Mycenaceae</taxon>
        <taxon>Mycena</taxon>
    </lineage>
</organism>
<dbReference type="GO" id="GO:0006508">
    <property type="term" value="P:proteolysis"/>
    <property type="evidence" value="ECO:0007669"/>
    <property type="project" value="UniProtKB-KW"/>
</dbReference>
<reference evidence="9" key="1">
    <citation type="submission" date="2020-05" db="EMBL/GenBank/DDBJ databases">
        <title>Mycena genomes resolve the evolution of fungal bioluminescence.</title>
        <authorList>
            <person name="Tsai I.J."/>
        </authorList>
    </citation>
    <scope>NUCLEOTIDE SEQUENCE</scope>
    <source>
        <strain evidence="9">110903Hualien_Pintung</strain>
    </source>
</reference>
<evidence type="ECO:0000256" key="2">
    <source>
        <dbReference type="ARBA" id="ARBA00012759"/>
    </source>
</evidence>
<feature type="domain" description="OTU" evidence="8">
    <location>
        <begin position="101"/>
        <end position="305"/>
    </location>
</feature>
<evidence type="ECO:0000313" key="9">
    <source>
        <dbReference type="EMBL" id="KAF7297973.1"/>
    </source>
</evidence>
<dbReference type="Gene3D" id="3.30.200.60">
    <property type="entry name" value="Peptidase C65 Otubain, subdomain 1"/>
    <property type="match status" value="1"/>
</dbReference>
<dbReference type="Proteomes" id="UP000613580">
    <property type="component" value="Unassembled WGS sequence"/>
</dbReference>
<evidence type="ECO:0000259" key="8">
    <source>
        <dbReference type="PROSITE" id="PS50802"/>
    </source>
</evidence>
<dbReference type="Pfam" id="PF10275">
    <property type="entry name" value="Peptidase_C65"/>
    <property type="match status" value="1"/>
</dbReference>
<dbReference type="PANTHER" id="PTHR12931:SF15">
    <property type="entry name" value="UBIQUITIN THIOESTERASE OTUBAIN-LIKE"/>
    <property type="match status" value="1"/>
</dbReference>
<comment type="catalytic activity">
    <reaction evidence="1">
        <text>Thiol-dependent hydrolysis of ester, thioester, amide, peptide and isopeptide bonds formed by the C-terminal Gly of ubiquitin (a 76-residue protein attached to proteins as an intracellular targeting signal).</text>
        <dbReference type="EC" id="3.4.19.12"/>
    </reaction>
</comment>
<dbReference type="InterPro" id="IPR019400">
    <property type="entry name" value="Peptidase_C65_otubain"/>
</dbReference>
<keyword evidence="5" id="KW-0378">Hydrolase</keyword>
<accession>A0A8H6SEG4</accession>
<dbReference type="PROSITE" id="PS50802">
    <property type="entry name" value="OTU"/>
    <property type="match status" value="1"/>
</dbReference>
<evidence type="ECO:0000256" key="3">
    <source>
        <dbReference type="ARBA" id="ARBA00022670"/>
    </source>
</evidence>
<name>A0A8H6SEG4_MYCCL</name>
<evidence type="ECO:0000256" key="7">
    <source>
        <dbReference type="SAM" id="MobiDB-lite"/>
    </source>
</evidence>
<dbReference type="InterPro" id="IPR042468">
    <property type="entry name" value="Peptidase_C65_otubain_sub1"/>
</dbReference>
<dbReference type="CDD" id="cd22749">
    <property type="entry name" value="Otubain_C65"/>
    <property type="match status" value="1"/>
</dbReference>
<dbReference type="GO" id="GO:0004843">
    <property type="term" value="F:cysteine-type deubiquitinase activity"/>
    <property type="evidence" value="ECO:0007669"/>
    <property type="project" value="UniProtKB-EC"/>
</dbReference>
<comment type="caution">
    <text evidence="9">The sequence shown here is derived from an EMBL/GenBank/DDBJ whole genome shotgun (WGS) entry which is preliminary data.</text>
</comment>
<dbReference type="GO" id="GO:0005634">
    <property type="term" value="C:nucleus"/>
    <property type="evidence" value="ECO:0007669"/>
    <property type="project" value="TreeGrafter"/>
</dbReference>
<feature type="region of interest" description="Disordered" evidence="7">
    <location>
        <begin position="1"/>
        <end position="40"/>
    </location>
</feature>
<evidence type="ECO:0000256" key="6">
    <source>
        <dbReference type="ARBA" id="ARBA00022807"/>
    </source>
</evidence>
<proteinExistence type="predicted"/>
<dbReference type="GO" id="GO:0043130">
    <property type="term" value="F:ubiquitin binding"/>
    <property type="evidence" value="ECO:0007669"/>
    <property type="project" value="TreeGrafter"/>
</dbReference>
<keyword evidence="4" id="KW-0833">Ubl conjugation pathway</keyword>
<dbReference type="InterPro" id="IPR038765">
    <property type="entry name" value="Papain-like_cys_pep_sf"/>
</dbReference>
<dbReference type="OrthoDB" id="18915at2759"/>
<dbReference type="GO" id="GO:0071108">
    <property type="term" value="P:protein K48-linked deubiquitination"/>
    <property type="evidence" value="ECO:0007669"/>
    <property type="project" value="TreeGrafter"/>
</dbReference>